<sequence>MEKGKLVGILERELKEYGDKDILMLFHQFYQSIEENDYDNAQDSFNEMVRQMKYVKKINGIKI</sequence>
<dbReference type="STRING" id="73239.Q7RMF8"/>
<gene>
    <name evidence="1" type="ORF">PY02223</name>
</gene>
<evidence type="ECO:0000313" key="1">
    <source>
        <dbReference type="EMBL" id="EAA21658.1"/>
    </source>
</evidence>
<dbReference type="InParanoid" id="Q7RMF8"/>
<dbReference type="Proteomes" id="UP000008553">
    <property type="component" value="Unassembled WGS sequence"/>
</dbReference>
<comment type="caution">
    <text evidence="1">The sequence shown here is derived from an EMBL/GenBank/DDBJ whole genome shotgun (WGS) entry which is preliminary data.</text>
</comment>
<dbReference type="PaxDb" id="73239-Q7RMF8"/>
<evidence type="ECO:0000313" key="2">
    <source>
        <dbReference type="Proteomes" id="UP000008553"/>
    </source>
</evidence>
<keyword evidence="2" id="KW-1185">Reference proteome</keyword>
<reference evidence="1 2" key="1">
    <citation type="journal article" date="2002" name="Nature">
        <title>Genome sequence and comparative analysis of the model rodent malaria parasite Plasmodium yoelii yoelii.</title>
        <authorList>
            <person name="Carlton J.M."/>
            <person name="Angiuoli S.V."/>
            <person name="Suh B.B."/>
            <person name="Kooij T.W."/>
            <person name="Pertea M."/>
            <person name="Silva J.C."/>
            <person name="Ermolaeva M.D."/>
            <person name="Allen J.E."/>
            <person name="Selengut J.D."/>
            <person name="Koo H.L."/>
            <person name="Peterson J.D."/>
            <person name="Pop M."/>
            <person name="Kosack D.S."/>
            <person name="Shumway M.F."/>
            <person name="Bidwell S.L."/>
            <person name="Shallom S.J."/>
            <person name="van Aken S.E."/>
            <person name="Riedmuller S.B."/>
            <person name="Feldblyum T.V."/>
            <person name="Cho J.K."/>
            <person name="Quackenbush J."/>
            <person name="Sedegah M."/>
            <person name="Shoaibi A."/>
            <person name="Cummings L.M."/>
            <person name="Florens L."/>
            <person name="Yates J.R."/>
            <person name="Raine J.D."/>
            <person name="Sinden R.E."/>
            <person name="Harris M.A."/>
            <person name="Cunningham D.A."/>
            <person name="Preiser P.R."/>
            <person name="Bergman L.W."/>
            <person name="Vaidya A.B."/>
            <person name="van Lin L.H."/>
            <person name="Janse C.J."/>
            <person name="Waters A.P."/>
            <person name="Smith H.O."/>
            <person name="White O.R."/>
            <person name="Salzberg S.L."/>
            <person name="Venter J.C."/>
            <person name="Fraser C.M."/>
            <person name="Hoffman S.L."/>
            <person name="Gardner M.J."/>
            <person name="Carucci D.J."/>
        </authorList>
    </citation>
    <scope>NUCLEOTIDE SEQUENCE [LARGE SCALE GENOMIC DNA]</scope>
    <source>
        <strain evidence="1 2">17XNL</strain>
    </source>
</reference>
<dbReference type="EMBL" id="AABL01000608">
    <property type="protein sequence ID" value="EAA21658.1"/>
    <property type="molecule type" value="Genomic_DNA"/>
</dbReference>
<accession>Q7RMF8</accession>
<name>Q7RMF8_PLAYO</name>
<organism evidence="1 2">
    <name type="scientific">Plasmodium yoelii yoelii</name>
    <dbReference type="NCBI Taxonomy" id="73239"/>
    <lineage>
        <taxon>Eukaryota</taxon>
        <taxon>Sar</taxon>
        <taxon>Alveolata</taxon>
        <taxon>Apicomplexa</taxon>
        <taxon>Aconoidasida</taxon>
        <taxon>Haemosporida</taxon>
        <taxon>Plasmodiidae</taxon>
        <taxon>Plasmodium</taxon>
        <taxon>Plasmodium (Vinckeia)</taxon>
    </lineage>
</organism>
<protein>
    <submittedName>
        <fullName evidence="1">Uncharacterized protein</fullName>
    </submittedName>
</protein>
<dbReference type="AlphaFoldDB" id="Q7RMF8"/>
<proteinExistence type="predicted"/>